<dbReference type="GO" id="GO:0016020">
    <property type="term" value="C:membrane"/>
    <property type="evidence" value="ECO:0007669"/>
    <property type="project" value="UniProtKB-SubCell"/>
</dbReference>
<dbReference type="RefSeq" id="WP_013579555.1">
    <property type="nucleotide sequence ID" value="NC_015064.1"/>
</dbReference>
<name>E8X4A5_GRATM</name>
<proteinExistence type="predicted"/>
<dbReference type="HOGENOM" id="CLU_001265_5_1_0"/>
<dbReference type="SUPFAM" id="SSF103473">
    <property type="entry name" value="MFS general substrate transporter"/>
    <property type="match status" value="1"/>
</dbReference>
<feature type="transmembrane region" description="Helical" evidence="5">
    <location>
        <begin position="25"/>
        <end position="42"/>
    </location>
</feature>
<accession>E8X4A5</accession>
<dbReference type="STRING" id="1198114.AciX9_1169"/>
<dbReference type="InterPro" id="IPR011701">
    <property type="entry name" value="MFS"/>
</dbReference>
<dbReference type="EMBL" id="CP002480">
    <property type="protein sequence ID" value="ADW68232.1"/>
    <property type="molecule type" value="Genomic_DNA"/>
</dbReference>
<sequence length="467" mass="50525">MSTKSTPLSRDGFTTEAPHSMQANARWFVCLLLFFATTINYMDRSVFSLIEPLLHKIPFMGWDFASDPHHQPLFDNNFGNVIICFQIAYGIGFLIAGRVIDRVGTKIGYALAIGIWALASFSNGFVGSVVGFCLARIILGLGESGNFPAAIKATTEWFPSEERALATGLFNSGSNVSAFIAPALVAFVTAKYGWRAAFFTTSSMGLIWLVVWLLFPYNKLRRGSTQTQANLEADFASQARGESATLPYSVLLRQRGFYAFALAKGLTDPIWWFYLFYLPQFLNRNYGLDLKHAYWEIVTVYAVSSVGSIAGGGLSGWRMKRGHSVNSGRKFALLVCALAVTPIIFVPQLGSMFPTNPWPAVLLIALAAAAHQGWSANLFSTPTDMFPSTAISTVVGIGGAVGAAGGATFTWIVKHFFSLHPLLIFGLAASAYLVSLAIFQLLVPVLGQPRRPSPPSNAGADPALTSA</sequence>
<dbReference type="Proteomes" id="UP000000343">
    <property type="component" value="Chromosome"/>
</dbReference>
<evidence type="ECO:0000256" key="5">
    <source>
        <dbReference type="SAM" id="Phobius"/>
    </source>
</evidence>
<evidence type="ECO:0000313" key="8">
    <source>
        <dbReference type="Proteomes" id="UP000000343"/>
    </source>
</evidence>
<feature type="domain" description="Major facilitator superfamily (MFS) profile" evidence="6">
    <location>
        <begin position="29"/>
        <end position="447"/>
    </location>
</feature>
<organism evidence="8">
    <name type="scientific">Granulicella tundricola (strain ATCC BAA-1859 / DSM 23138 / MP5ACTX9)</name>
    <dbReference type="NCBI Taxonomy" id="1198114"/>
    <lineage>
        <taxon>Bacteria</taxon>
        <taxon>Pseudomonadati</taxon>
        <taxon>Acidobacteriota</taxon>
        <taxon>Terriglobia</taxon>
        <taxon>Terriglobales</taxon>
        <taxon>Acidobacteriaceae</taxon>
        <taxon>Granulicella</taxon>
    </lineage>
</organism>
<dbReference type="Gene3D" id="1.20.1250.20">
    <property type="entry name" value="MFS general substrate transporter like domains"/>
    <property type="match status" value="2"/>
</dbReference>
<keyword evidence="3 5" id="KW-1133">Transmembrane helix</keyword>
<keyword evidence="8" id="KW-1185">Reference proteome</keyword>
<dbReference type="InterPro" id="IPR050382">
    <property type="entry name" value="MFS_Na/Anion_cotransporter"/>
</dbReference>
<keyword evidence="2 5" id="KW-0812">Transmembrane</keyword>
<evidence type="ECO:0000313" key="7">
    <source>
        <dbReference type="EMBL" id="ADW68232.1"/>
    </source>
</evidence>
<feature type="transmembrane region" description="Helical" evidence="5">
    <location>
        <begin position="257"/>
        <end position="277"/>
    </location>
</feature>
<dbReference type="PANTHER" id="PTHR11662">
    <property type="entry name" value="SOLUTE CARRIER FAMILY 17"/>
    <property type="match status" value="1"/>
</dbReference>
<dbReference type="InterPro" id="IPR020846">
    <property type="entry name" value="MFS_dom"/>
</dbReference>
<feature type="transmembrane region" description="Helical" evidence="5">
    <location>
        <begin position="192"/>
        <end position="215"/>
    </location>
</feature>
<evidence type="ECO:0000256" key="4">
    <source>
        <dbReference type="ARBA" id="ARBA00023136"/>
    </source>
</evidence>
<evidence type="ECO:0000256" key="3">
    <source>
        <dbReference type="ARBA" id="ARBA00022989"/>
    </source>
</evidence>
<comment type="subcellular location">
    <subcellularLocation>
        <location evidence="1">Membrane</location>
        <topology evidence="1">Multi-pass membrane protein</topology>
    </subcellularLocation>
</comment>
<dbReference type="InterPro" id="IPR036259">
    <property type="entry name" value="MFS_trans_sf"/>
</dbReference>
<feature type="transmembrane region" description="Helical" evidence="5">
    <location>
        <begin position="419"/>
        <end position="443"/>
    </location>
</feature>
<dbReference type="GO" id="GO:0015134">
    <property type="term" value="F:hexuronate transmembrane transporter activity"/>
    <property type="evidence" value="ECO:0007669"/>
    <property type="project" value="TreeGrafter"/>
</dbReference>
<dbReference type="OrthoDB" id="9773404at2"/>
<keyword evidence="4 5" id="KW-0472">Membrane</keyword>
<dbReference type="PANTHER" id="PTHR11662:SF285">
    <property type="entry name" value="HEXURONATE TRANSPORTER"/>
    <property type="match status" value="1"/>
</dbReference>
<dbReference type="eggNOG" id="COG2271">
    <property type="taxonomic scope" value="Bacteria"/>
</dbReference>
<feature type="transmembrane region" description="Helical" evidence="5">
    <location>
        <begin position="391"/>
        <end position="413"/>
    </location>
</feature>
<evidence type="ECO:0000256" key="2">
    <source>
        <dbReference type="ARBA" id="ARBA00022692"/>
    </source>
</evidence>
<feature type="transmembrane region" description="Helical" evidence="5">
    <location>
        <begin position="331"/>
        <end position="352"/>
    </location>
</feature>
<evidence type="ECO:0000256" key="1">
    <source>
        <dbReference type="ARBA" id="ARBA00004141"/>
    </source>
</evidence>
<dbReference type="AlphaFoldDB" id="E8X4A5"/>
<dbReference type="KEGG" id="acm:AciX9_1169"/>
<dbReference type="PROSITE" id="PS50850">
    <property type="entry name" value="MFS"/>
    <property type="match status" value="1"/>
</dbReference>
<feature type="transmembrane region" description="Helical" evidence="5">
    <location>
        <begin position="358"/>
        <end position="379"/>
    </location>
</feature>
<feature type="transmembrane region" description="Helical" evidence="5">
    <location>
        <begin position="297"/>
        <end position="319"/>
    </location>
</feature>
<evidence type="ECO:0000259" key="6">
    <source>
        <dbReference type="PROSITE" id="PS50850"/>
    </source>
</evidence>
<reference evidence="8" key="1">
    <citation type="submission" date="2011-01" db="EMBL/GenBank/DDBJ databases">
        <title>Complete sequence of chromosome of Acidobacterium sp. MP5ACTX9.</title>
        <authorList>
            <consortium name="US DOE Joint Genome Institute"/>
            <person name="Lucas S."/>
            <person name="Copeland A."/>
            <person name="Lapidus A."/>
            <person name="Cheng J.-F."/>
            <person name="Goodwin L."/>
            <person name="Pitluck S."/>
            <person name="Teshima H."/>
            <person name="Detter J.C."/>
            <person name="Han C."/>
            <person name="Tapia R."/>
            <person name="Land M."/>
            <person name="Hauser L."/>
            <person name="Kyrpides N."/>
            <person name="Ivanova N."/>
            <person name="Ovchinnikova G."/>
            <person name="Pagani I."/>
            <person name="Rawat S.R."/>
            <person name="Mannisto M."/>
            <person name="Haggblom M.M."/>
            <person name="Woyke T."/>
        </authorList>
    </citation>
    <scope>NUCLEOTIDE SEQUENCE [LARGE SCALE GENOMIC DNA]</scope>
    <source>
        <strain evidence="8">MP5ACTX9</strain>
    </source>
</reference>
<feature type="transmembrane region" description="Helical" evidence="5">
    <location>
        <begin position="109"/>
        <end position="139"/>
    </location>
</feature>
<gene>
    <name evidence="7" type="ordered locus">AciX9_1169</name>
</gene>
<dbReference type="Pfam" id="PF07690">
    <property type="entry name" value="MFS_1"/>
    <property type="match status" value="1"/>
</dbReference>
<protein>
    <submittedName>
        <fullName evidence="7">Major facilitator superfamily MFS_1</fullName>
    </submittedName>
</protein>
<feature type="transmembrane region" description="Helical" evidence="5">
    <location>
        <begin position="78"/>
        <end position="97"/>
    </location>
</feature>
<dbReference type="PaxDb" id="1198114-AciX9_1169"/>